<name>A0A1H0N4E8_9HYPH</name>
<feature type="domain" description="Cyclic nucleotide-binding" evidence="4">
    <location>
        <begin position="14"/>
        <end position="107"/>
    </location>
</feature>
<dbReference type="Gene3D" id="1.10.10.10">
    <property type="entry name" value="Winged helix-like DNA-binding domain superfamily/Winged helix DNA-binding domain"/>
    <property type="match status" value="1"/>
</dbReference>
<comment type="caution">
    <text evidence="6">The sequence shown here is derived from an EMBL/GenBank/DDBJ whole genome shotgun (WGS) entry which is preliminary data.</text>
</comment>
<reference evidence="6 7" key="1">
    <citation type="submission" date="2016-10" db="EMBL/GenBank/DDBJ databases">
        <authorList>
            <person name="Varghese N."/>
            <person name="Submissions S."/>
        </authorList>
    </citation>
    <scope>NUCLEOTIDE SEQUENCE [LARGE SCALE GENOMIC DNA]</scope>
    <source>
        <strain evidence="6 7">CGMCC 1.6497</strain>
    </source>
</reference>
<gene>
    <name evidence="6" type="ORF">SAMN04488061_1885</name>
</gene>
<organism evidence="6 7">
    <name type="scientific">Filomicrobium insigne</name>
    <dbReference type="NCBI Taxonomy" id="418854"/>
    <lineage>
        <taxon>Bacteria</taxon>
        <taxon>Pseudomonadati</taxon>
        <taxon>Pseudomonadota</taxon>
        <taxon>Alphaproteobacteria</taxon>
        <taxon>Hyphomicrobiales</taxon>
        <taxon>Hyphomicrobiaceae</taxon>
        <taxon>Filomicrobium</taxon>
    </lineage>
</organism>
<dbReference type="InterPro" id="IPR036388">
    <property type="entry name" value="WH-like_DNA-bd_sf"/>
</dbReference>
<dbReference type="Pfam" id="PF13545">
    <property type="entry name" value="HTH_Crp_2"/>
    <property type="match status" value="1"/>
</dbReference>
<dbReference type="EMBL" id="FNJC01000002">
    <property type="protein sequence ID" value="SDO87533.1"/>
    <property type="molecule type" value="Genomic_DNA"/>
</dbReference>
<feature type="domain" description="HTH crp-type" evidence="5">
    <location>
        <begin position="148"/>
        <end position="216"/>
    </location>
</feature>
<dbReference type="Proteomes" id="UP000198795">
    <property type="component" value="Unassembled WGS sequence"/>
</dbReference>
<evidence type="ECO:0000256" key="3">
    <source>
        <dbReference type="ARBA" id="ARBA00023163"/>
    </source>
</evidence>
<dbReference type="InterPro" id="IPR018490">
    <property type="entry name" value="cNMP-bd_dom_sf"/>
</dbReference>
<dbReference type="Pfam" id="PF00027">
    <property type="entry name" value="cNMP_binding"/>
    <property type="match status" value="1"/>
</dbReference>
<keyword evidence="3" id="KW-0804">Transcription</keyword>
<evidence type="ECO:0000259" key="4">
    <source>
        <dbReference type="PROSITE" id="PS50042"/>
    </source>
</evidence>
<dbReference type="PANTHER" id="PTHR24567">
    <property type="entry name" value="CRP FAMILY TRANSCRIPTIONAL REGULATORY PROTEIN"/>
    <property type="match status" value="1"/>
</dbReference>
<dbReference type="CDD" id="cd00038">
    <property type="entry name" value="CAP_ED"/>
    <property type="match status" value="1"/>
</dbReference>
<sequence>MRREDSEIVRELPLFRGVELENFRTLIAAGYVQRFPTGTVLIHEGERPDFLHVLVDGQIAFFASHNDREATVSILTPPAAFILAAVIVDGPYLKSARTLSSSTTVVLIPAGAVREVFERDTGFARATVAELACRYRTIVKELKNVRLRSSSERLANWILTQASQSGGCGTFRLPFEKRALASRLGMRPENLSRALAELAEAGVTVDGPMIRVGDAAKLIAFSKPNPLIDDPTS</sequence>
<dbReference type="InterPro" id="IPR050397">
    <property type="entry name" value="Env_Response_Regulators"/>
</dbReference>
<keyword evidence="2" id="KW-0238">DNA-binding</keyword>
<evidence type="ECO:0000313" key="7">
    <source>
        <dbReference type="Proteomes" id="UP000198795"/>
    </source>
</evidence>
<dbReference type="InterPro" id="IPR036390">
    <property type="entry name" value="WH_DNA-bd_sf"/>
</dbReference>
<dbReference type="NCBIfam" id="NF006901">
    <property type="entry name" value="PRK09392.1"/>
    <property type="match status" value="1"/>
</dbReference>
<keyword evidence="1" id="KW-0805">Transcription regulation</keyword>
<keyword evidence="7" id="KW-1185">Reference proteome</keyword>
<accession>A0A1H0N4E8</accession>
<dbReference type="RefSeq" id="WP_090228211.1">
    <property type="nucleotide sequence ID" value="NZ_FNJC01000002.1"/>
</dbReference>
<dbReference type="InterPro" id="IPR012318">
    <property type="entry name" value="HTH_CRP"/>
</dbReference>
<protein>
    <submittedName>
        <fullName evidence="6">CRP/FNR family transcriptional regulator, transcriptional activator FtrB</fullName>
    </submittedName>
</protein>
<dbReference type="SUPFAM" id="SSF51206">
    <property type="entry name" value="cAMP-binding domain-like"/>
    <property type="match status" value="1"/>
</dbReference>
<dbReference type="SMART" id="SM00100">
    <property type="entry name" value="cNMP"/>
    <property type="match status" value="1"/>
</dbReference>
<dbReference type="SUPFAM" id="SSF46785">
    <property type="entry name" value="Winged helix' DNA-binding domain"/>
    <property type="match status" value="1"/>
</dbReference>
<dbReference type="PANTHER" id="PTHR24567:SF74">
    <property type="entry name" value="HTH-TYPE TRANSCRIPTIONAL REGULATOR ARCR"/>
    <property type="match status" value="1"/>
</dbReference>
<evidence type="ECO:0000256" key="1">
    <source>
        <dbReference type="ARBA" id="ARBA00023015"/>
    </source>
</evidence>
<evidence type="ECO:0000259" key="5">
    <source>
        <dbReference type="PROSITE" id="PS51063"/>
    </source>
</evidence>
<dbReference type="Gene3D" id="2.60.120.10">
    <property type="entry name" value="Jelly Rolls"/>
    <property type="match status" value="1"/>
</dbReference>
<evidence type="ECO:0000313" key="6">
    <source>
        <dbReference type="EMBL" id="SDO87533.1"/>
    </source>
</evidence>
<evidence type="ECO:0000256" key="2">
    <source>
        <dbReference type="ARBA" id="ARBA00023125"/>
    </source>
</evidence>
<dbReference type="InterPro" id="IPR014710">
    <property type="entry name" value="RmlC-like_jellyroll"/>
</dbReference>
<dbReference type="InterPro" id="IPR000595">
    <property type="entry name" value="cNMP-bd_dom"/>
</dbReference>
<proteinExistence type="predicted"/>
<dbReference type="PROSITE" id="PS50042">
    <property type="entry name" value="CNMP_BINDING_3"/>
    <property type="match status" value="1"/>
</dbReference>
<dbReference type="PROSITE" id="PS51063">
    <property type="entry name" value="HTH_CRP_2"/>
    <property type="match status" value="1"/>
</dbReference>